<dbReference type="Gene3D" id="3.55.40.10">
    <property type="entry name" value="minor pseudopilin epsh domain"/>
    <property type="match status" value="1"/>
</dbReference>
<keyword evidence="3" id="KW-1003">Cell membrane</keyword>
<dbReference type="EMBL" id="ARXX01000009">
    <property type="protein sequence ID" value="MBF5055586.1"/>
    <property type="molecule type" value="Genomic_DNA"/>
</dbReference>
<evidence type="ECO:0000256" key="5">
    <source>
        <dbReference type="ARBA" id="ARBA00022519"/>
    </source>
</evidence>
<evidence type="ECO:0000256" key="11">
    <source>
        <dbReference type="SAM" id="SignalP"/>
    </source>
</evidence>
<gene>
    <name evidence="13" type="ORF">Y5W_00880</name>
</gene>
<evidence type="ECO:0000256" key="10">
    <source>
        <dbReference type="ARBA" id="ARBA00030775"/>
    </source>
</evidence>
<evidence type="ECO:0000256" key="9">
    <source>
        <dbReference type="ARBA" id="ARBA00025772"/>
    </source>
</evidence>
<evidence type="ECO:0000256" key="2">
    <source>
        <dbReference type="ARBA" id="ARBA00021549"/>
    </source>
</evidence>
<dbReference type="Proteomes" id="UP000662703">
    <property type="component" value="Unassembled WGS sequence"/>
</dbReference>
<dbReference type="Pfam" id="PF12019">
    <property type="entry name" value="GspH"/>
    <property type="match status" value="1"/>
</dbReference>
<evidence type="ECO:0000256" key="6">
    <source>
        <dbReference type="ARBA" id="ARBA00022692"/>
    </source>
</evidence>
<comment type="subcellular location">
    <subcellularLocation>
        <location evidence="1">Cell inner membrane</location>
        <topology evidence="1">Single-pass membrane protein</topology>
    </subcellularLocation>
</comment>
<evidence type="ECO:0000313" key="13">
    <source>
        <dbReference type="EMBL" id="MBF5055586.1"/>
    </source>
</evidence>
<keyword evidence="5" id="KW-0997">Cell inner membrane</keyword>
<keyword evidence="6" id="KW-0812">Transmembrane</keyword>
<feature type="chain" id="PRO_5047525026" description="Type II secretion system protein H" evidence="11">
    <location>
        <begin position="20"/>
        <end position="139"/>
    </location>
</feature>
<feature type="signal peptide" evidence="11">
    <location>
        <begin position="1"/>
        <end position="19"/>
    </location>
</feature>
<evidence type="ECO:0000256" key="1">
    <source>
        <dbReference type="ARBA" id="ARBA00004377"/>
    </source>
</evidence>
<dbReference type="InterPro" id="IPR045584">
    <property type="entry name" value="Pilin-like"/>
</dbReference>
<feature type="domain" description="General secretion pathway GspH" evidence="12">
    <location>
        <begin position="31"/>
        <end position="126"/>
    </location>
</feature>
<proteinExistence type="inferred from homology"/>
<keyword evidence="8" id="KW-0472">Membrane</keyword>
<name>A0ABS0AN80_9GAMM</name>
<dbReference type="InterPro" id="IPR022346">
    <property type="entry name" value="T2SS_GspH"/>
</dbReference>
<keyword evidence="11" id="KW-0732">Signal</keyword>
<sequence>MLAIAVAAVLLAVAVPSFQNVTANNALRATTADLVTAINTARAQAVNLRQPVVLRHLGSSWNDGWELFYDSARTEGDQSFHPAGKATVTSGVDEIQFLPSGIIASNVEFEVCDDRSGESGRKIQVGRFGVIENNVITCS</sequence>
<evidence type="ECO:0000256" key="3">
    <source>
        <dbReference type="ARBA" id="ARBA00022475"/>
    </source>
</evidence>
<organism evidence="13 14">
    <name type="scientific">Alloalcanivorax profundimaris</name>
    <dbReference type="NCBI Taxonomy" id="2735259"/>
    <lineage>
        <taxon>Bacteria</taxon>
        <taxon>Pseudomonadati</taxon>
        <taxon>Pseudomonadota</taxon>
        <taxon>Gammaproteobacteria</taxon>
        <taxon>Oceanospirillales</taxon>
        <taxon>Alcanivoracaceae</taxon>
        <taxon>Alloalcanivorax</taxon>
    </lineage>
</organism>
<protein>
    <recommendedName>
        <fullName evidence="2">Type II secretion system protein H</fullName>
    </recommendedName>
    <alternativeName>
        <fullName evidence="10">General secretion pathway protein H</fullName>
    </alternativeName>
</protein>
<keyword evidence="4" id="KW-0488">Methylation</keyword>
<evidence type="ECO:0000256" key="8">
    <source>
        <dbReference type="ARBA" id="ARBA00023136"/>
    </source>
</evidence>
<keyword evidence="7" id="KW-1133">Transmembrane helix</keyword>
<evidence type="ECO:0000313" key="14">
    <source>
        <dbReference type="Proteomes" id="UP000662703"/>
    </source>
</evidence>
<dbReference type="SUPFAM" id="SSF54523">
    <property type="entry name" value="Pili subunits"/>
    <property type="match status" value="1"/>
</dbReference>
<accession>A0ABS0AN80</accession>
<keyword evidence="14" id="KW-1185">Reference proteome</keyword>
<reference evidence="13 14" key="1">
    <citation type="submission" date="2012-09" db="EMBL/GenBank/DDBJ databases">
        <title>Genome Sequence of alkane-degrading Bacterium Alcanivorax sp. 521-1.</title>
        <authorList>
            <person name="Lai Q."/>
            <person name="Shao Z."/>
        </authorList>
    </citation>
    <scope>NUCLEOTIDE SEQUENCE [LARGE SCALE GENOMIC DNA]</scope>
    <source>
        <strain evidence="13 14">521-1</strain>
    </source>
</reference>
<evidence type="ECO:0000259" key="12">
    <source>
        <dbReference type="Pfam" id="PF12019"/>
    </source>
</evidence>
<evidence type="ECO:0000256" key="7">
    <source>
        <dbReference type="ARBA" id="ARBA00022989"/>
    </source>
</evidence>
<comment type="caution">
    <text evidence="13">The sequence shown here is derived from an EMBL/GenBank/DDBJ whole genome shotgun (WGS) entry which is preliminary data.</text>
</comment>
<comment type="similarity">
    <text evidence="9">Belongs to the GSP H family.</text>
</comment>
<evidence type="ECO:0000256" key="4">
    <source>
        <dbReference type="ARBA" id="ARBA00022481"/>
    </source>
</evidence>